<evidence type="ECO:0000256" key="1">
    <source>
        <dbReference type="ARBA" id="ARBA00004496"/>
    </source>
</evidence>
<dbReference type="GO" id="GO:0005737">
    <property type="term" value="C:cytoplasm"/>
    <property type="evidence" value="ECO:0007669"/>
    <property type="project" value="UniProtKB-SubCell"/>
</dbReference>
<evidence type="ECO:0000313" key="11">
    <source>
        <dbReference type="Proteomes" id="UP000295281"/>
    </source>
</evidence>
<dbReference type="Proteomes" id="UP000295281">
    <property type="component" value="Unassembled WGS sequence"/>
</dbReference>
<dbReference type="InterPro" id="IPR053924">
    <property type="entry name" value="RecX_HTH_2nd"/>
</dbReference>
<keyword evidence="4 5" id="KW-0963">Cytoplasm</keyword>
<comment type="similarity">
    <text evidence="2 5">Belongs to the RecX family.</text>
</comment>
<comment type="subcellular location">
    <subcellularLocation>
        <location evidence="1 5">Cytoplasm</location>
    </subcellularLocation>
</comment>
<evidence type="ECO:0000256" key="4">
    <source>
        <dbReference type="ARBA" id="ARBA00022490"/>
    </source>
</evidence>
<dbReference type="RefSeq" id="WP_133741756.1">
    <property type="nucleotide sequence ID" value="NZ_SNYN01000008.1"/>
</dbReference>
<dbReference type="PANTHER" id="PTHR33602:SF1">
    <property type="entry name" value="REGULATORY PROTEIN RECX FAMILY PROTEIN"/>
    <property type="match status" value="1"/>
</dbReference>
<dbReference type="EMBL" id="SNYN01000008">
    <property type="protein sequence ID" value="TDQ52103.1"/>
    <property type="molecule type" value="Genomic_DNA"/>
</dbReference>
<dbReference type="InterPro" id="IPR003783">
    <property type="entry name" value="Regulatory_RecX"/>
</dbReference>
<accession>A0A4R6V0H2</accession>
<name>A0A4R6V0H2_9ACTN</name>
<comment type="function">
    <text evidence="5">Modulates RecA activity.</text>
</comment>
<feature type="domain" description="RecX second three-helical" evidence="7">
    <location>
        <begin position="76"/>
        <end position="116"/>
    </location>
</feature>
<keyword evidence="11" id="KW-1185">Reference proteome</keyword>
<proteinExistence type="inferred from homology"/>
<feature type="domain" description="RecX third three-helical" evidence="8">
    <location>
        <begin position="125"/>
        <end position="169"/>
    </location>
</feature>
<feature type="domain" description="RecX first three-helical" evidence="9">
    <location>
        <begin position="30"/>
        <end position="68"/>
    </location>
</feature>
<evidence type="ECO:0000259" key="9">
    <source>
        <dbReference type="Pfam" id="PF21982"/>
    </source>
</evidence>
<dbReference type="PANTHER" id="PTHR33602">
    <property type="entry name" value="REGULATORY PROTEIN RECX FAMILY PROTEIN"/>
    <property type="match status" value="1"/>
</dbReference>
<dbReference type="Pfam" id="PF21982">
    <property type="entry name" value="RecX_HTH1"/>
    <property type="match status" value="1"/>
</dbReference>
<dbReference type="Gene3D" id="1.10.10.10">
    <property type="entry name" value="Winged helix-like DNA-binding domain superfamily/Winged helix DNA-binding domain"/>
    <property type="match status" value="2"/>
</dbReference>
<dbReference type="AlphaFoldDB" id="A0A4R6V0H2"/>
<protein>
    <recommendedName>
        <fullName evidence="3 5">Regulatory protein RecX</fullName>
    </recommendedName>
</protein>
<feature type="compositionally biased region" description="Basic and acidic residues" evidence="6">
    <location>
        <begin position="1"/>
        <end position="12"/>
    </location>
</feature>
<dbReference type="GO" id="GO:0006282">
    <property type="term" value="P:regulation of DNA repair"/>
    <property type="evidence" value="ECO:0007669"/>
    <property type="project" value="UniProtKB-UniRule"/>
</dbReference>
<dbReference type="NCBIfam" id="NF001061">
    <property type="entry name" value="PRK00117.5-1"/>
    <property type="match status" value="1"/>
</dbReference>
<dbReference type="InterPro" id="IPR053926">
    <property type="entry name" value="RecX_HTH_1st"/>
</dbReference>
<dbReference type="HAMAP" id="MF_01114">
    <property type="entry name" value="RecX"/>
    <property type="match status" value="1"/>
</dbReference>
<dbReference type="InterPro" id="IPR053925">
    <property type="entry name" value="RecX_HTH_3rd"/>
</dbReference>
<sequence>MPDRETDHHTEYEEPPVAGTRPEADPEAKAREICLRLLTFAPRTRAQLADALRKRDIPDEAAEAVLSRYSEVGIIDDAAFAGAWVESRHAGRGLARRALASELRRRGVDEETVRGAVDELSPEQEEATARSLIRRKLAGTRGRSAEVRTRRLMGMLARKGYPAGLAYRLIRAELEAEGLDAGLDEPGPG</sequence>
<dbReference type="Pfam" id="PF02631">
    <property type="entry name" value="RecX_HTH2"/>
    <property type="match status" value="1"/>
</dbReference>
<evidence type="ECO:0000259" key="7">
    <source>
        <dbReference type="Pfam" id="PF02631"/>
    </source>
</evidence>
<reference evidence="10 11" key="1">
    <citation type="submission" date="2019-03" db="EMBL/GenBank/DDBJ databases">
        <title>Genomic Encyclopedia of Type Strains, Phase IV (KMG-IV): sequencing the most valuable type-strain genomes for metagenomic binning, comparative biology and taxonomic classification.</title>
        <authorList>
            <person name="Goeker M."/>
        </authorList>
    </citation>
    <scope>NUCLEOTIDE SEQUENCE [LARGE SCALE GENOMIC DNA]</scope>
    <source>
        <strain evidence="10 11">DSM 46770</strain>
    </source>
</reference>
<organism evidence="10 11">
    <name type="scientific">Actinorugispora endophytica</name>
    <dbReference type="NCBI Taxonomy" id="1605990"/>
    <lineage>
        <taxon>Bacteria</taxon>
        <taxon>Bacillati</taxon>
        <taxon>Actinomycetota</taxon>
        <taxon>Actinomycetes</taxon>
        <taxon>Streptosporangiales</taxon>
        <taxon>Nocardiopsidaceae</taxon>
        <taxon>Actinorugispora</taxon>
    </lineage>
</organism>
<evidence type="ECO:0000313" key="10">
    <source>
        <dbReference type="EMBL" id="TDQ52103.1"/>
    </source>
</evidence>
<evidence type="ECO:0000256" key="2">
    <source>
        <dbReference type="ARBA" id="ARBA00009695"/>
    </source>
</evidence>
<evidence type="ECO:0000256" key="5">
    <source>
        <dbReference type="HAMAP-Rule" id="MF_01114"/>
    </source>
</evidence>
<dbReference type="OrthoDB" id="5244465at2"/>
<gene>
    <name evidence="5" type="primary">recX</name>
    <name evidence="10" type="ORF">EV190_10884</name>
</gene>
<comment type="caution">
    <text evidence="10">The sequence shown here is derived from an EMBL/GenBank/DDBJ whole genome shotgun (WGS) entry which is preliminary data.</text>
</comment>
<feature type="region of interest" description="Disordered" evidence="6">
    <location>
        <begin position="1"/>
        <end position="27"/>
    </location>
</feature>
<evidence type="ECO:0000259" key="8">
    <source>
        <dbReference type="Pfam" id="PF21981"/>
    </source>
</evidence>
<evidence type="ECO:0000256" key="6">
    <source>
        <dbReference type="SAM" id="MobiDB-lite"/>
    </source>
</evidence>
<evidence type="ECO:0000256" key="3">
    <source>
        <dbReference type="ARBA" id="ARBA00018111"/>
    </source>
</evidence>
<dbReference type="Pfam" id="PF21981">
    <property type="entry name" value="RecX_HTH3"/>
    <property type="match status" value="1"/>
</dbReference>
<dbReference type="InterPro" id="IPR036388">
    <property type="entry name" value="WH-like_DNA-bd_sf"/>
</dbReference>